<keyword evidence="7" id="KW-1185">Reference proteome</keyword>
<keyword evidence="6" id="KW-0723">Serine/threonine-protein kinase</keyword>
<dbReference type="SUPFAM" id="SSF52129">
    <property type="entry name" value="Caspase-like"/>
    <property type="match status" value="1"/>
</dbReference>
<gene>
    <name evidence="6" type="ORF">IW256_002214</name>
</gene>
<evidence type="ECO:0000256" key="2">
    <source>
        <dbReference type="ARBA" id="ARBA00022741"/>
    </source>
</evidence>
<protein>
    <submittedName>
        <fullName evidence="6">Serine/threonine protein kinase</fullName>
    </submittedName>
</protein>
<evidence type="ECO:0000313" key="7">
    <source>
        <dbReference type="Proteomes" id="UP000614047"/>
    </source>
</evidence>
<keyword evidence="2" id="KW-0547">Nucleotide-binding</keyword>
<name>A0A931GM38_9ACTN</name>
<dbReference type="GO" id="GO:0006508">
    <property type="term" value="P:proteolysis"/>
    <property type="evidence" value="ECO:0007669"/>
    <property type="project" value="InterPro"/>
</dbReference>
<dbReference type="SMART" id="SM00220">
    <property type="entry name" value="S_TKc"/>
    <property type="match status" value="1"/>
</dbReference>
<dbReference type="InterPro" id="IPR011600">
    <property type="entry name" value="Pept_C14_caspase"/>
</dbReference>
<dbReference type="Gene3D" id="3.40.50.1460">
    <property type="match status" value="1"/>
</dbReference>
<evidence type="ECO:0000259" key="5">
    <source>
        <dbReference type="PROSITE" id="PS50011"/>
    </source>
</evidence>
<evidence type="ECO:0000256" key="3">
    <source>
        <dbReference type="ARBA" id="ARBA00022777"/>
    </source>
</evidence>
<evidence type="ECO:0000256" key="1">
    <source>
        <dbReference type="ARBA" id="ARBA00022679"/>
    </source>
</evidence>
<sequence>MTGKFALVAGISNYRERWQTLDFCENDAVQVAEILTYPEYDFHVTKLLNEEVTKTALLRWLIEARSSGAKQILFYFAGHGVVTDLGSFLVTSDNQEFDEGISLRNLLSIIEPPAGSETEAVIVLDTCHSGDAASSSINLISRQLSNSDLVAAIRDSDASAAVVAACEAEQSAWEYANLGHGLFTYHLLDAMLGSAADHKGDVTVHSLYDVISRNMENGDNRQRPVFGGRVSGRVVLGQGFDPVLTAPRPEEEYAQIEAEANEHLEKYNRIRTSGSDVWVETGYRIACKKLESINTWFERKETIQGITQRAGFRRAKSTMLRFQSELGVVETGMNTPWGKLERQIGAGGFGKVWLIADGDRKLAYKLYHANELSDKEKVRRFRNGYDAMRMLHHPSIVNVHDYAACPPGFIMDYIEGQNLRELAPGNYMESADILAILLTAAEAIEHAHNNDVIHRDIKPENIVCSLSEDGRYVPSLTDFDLAWFSTQTQRATKTAMGVIYYAAPEQYFSFNPKVARSKTPALDVYSFGQLMYFCLTNKDPDPVNISNNIGNLNRSLFQSCSAEGAKEIIELYENCTRFSPEERIQSFGEVIIALGRIIQGLSHTERDGAISFEQYIGEVAYQMTGHVPQSGATSFTNSARTWAIGAQWKEGRHDRRRDAGIISLHFKPIVRVALENVANERMRMILNRSIDRAIAEYGNRAQRHPGRQGEFEFFLDWSVKSVTRRDALELCEALRKVLASLSY</sequence>
<dbReference type="AlphaFoldDB" id="A0A931GM38"/>
<feature type="domain" description="Protein kinase" evidence="5">
    <location>
        <begin position="338"/>
        <end position="598"/>
    </location>
</feature>
<dbReference type="InterPro" id="IPR029030">
    <property type="entry name" value="Caspase-like_dom_sf"/>
</dbReference>
<dbReference type="SUPFAM" id="SSF56112">
    <property type="entry name" value="Protein kinase-like (PK-like)"/>
    <property type="match status" value="1"/>
</dbReference>
<accession>A0A931GM38</accession>
<keyword evidence="3 6" id="KW-0418">Kinase</keyword>
<evidence type="ECO:0000313" key="6">
    <source>
        <dbReference type="EMBL" id="MBG6088101.1"/>
    </source>
</evidence>
<evidence type="ECO:0000256" key="4">
    <source>
        <dbReference type="ARBA" id="ARBA00022840"/>
    </source>
</evidence>
<dbReference type="Proteomes" id="UP000614047">
    <property type="component" value="Unassembled WGS sequence"/>
</dbReference>
<dbReference type="PROSITE" id="PS50011">
    <property type="entry name" value="PROTEIN_KINASE_DOM"/>
    <property type="match status" value="1"/>
</dbReference>
<dbReference type="GO" id="GO:0005524">
    <property type="term" value="F:ATP binding"/>
    <property type="evidence" value="ECO:0007669"/>
    <property type="project" value="UniProtKB-KW"/>
</dbReference>
<reference evidence="6" key="1">
    <citation type="submission" date="2020-11" db="EMBL/GenBank/DDBJ databases">
        <title>Sequencing the genomes of 1000 actinobacteria strains.</title>
        <authorList>
            <person name="Klenk H.-P."/>
        </authorList>
    </citation>
    <scope>NUCLEOTIDE SEQUENCE</scope>
    <source>
        <strain evidence="6">DSM 43175</strain>
    </source>
</reference>
<dbReference type="PROSITE" id="PS00108">
    <property type="entry name" value="PROTEIN_KINASE_ST"/>
    <property type="match status" value="1"/>
</dbReference>
<dbReference type="PANTHER" id="PTHR43289:SF33">
    <property type="entry name" value="SERINE_THREONINE KINASE 31"/>
    <property type="match status" value="1"/>
</dbReference>
<dbReference type="InterPro" id="IPR000719">
    <property type="entry name" value="Prot_kinase_dom"/>
</dbReference>
<proteinExistence type="predicted"/>
<dbReference type="InterPro" id="IPR008271">
    <property type="entry name" value="Ser/Thr_kinase_AS"/>
</dbReference>
<dbReference type="PANTHER" id="PTHR43289">
    <property type="entry name" value="MITOGEN-ACTIVATED PROTEIN KINASE KINASE KINASE 20-RELATED"/>
    <property type="match status" value="1"/>
</dbReference>
<keyword evidence="1" id="KW-0808">Transferase</keyword>
<dbReference type="CDD" id="cd14014">
    <property type="entry name" value="STKc_PknB_like"/>
    <property type="match status" value="1"/>
</dbReference>
<comment type="caution">
    <text evidence="6">The sequence shown here is derived from an EMBL/GenBank/DDBJ whole genome shotgun (WGS) entry which is preliminary data.</text>
</comment>
<dbReference type="Pfam" id="PF00656">
    <property type="entry name" value="Peptidase_C14"/>
    <property type="match status" value="1"/>
</dbReference>
<keyword evidence="4" id="KW-0067">ATP-binding</keyword>
<dbReference type="EMBL" id="JADOUA010000001">
    <property type="protein sequence ID" value="MBG6088101.1"/>
    <property type="molecule type" value="Genomic_DNA"/>
</dbReference>
<dbReference type="InterPro" id="IPR011009">
    <property type="entry name" value="Kinase-like_dom_sf"/>
</dbReference>
<dbReference type="GO" id="GO:0004197">
    <property type="term" value="F:cysteine-type endopeptidase activity"/>
    <property type="evidence" value="ECO:0007669"/>
    <property type="project" value="InterPro"/>
</dbReference>
<dbReference type="Gene3D" id="1.10.510.10">
    <property type="entry name" value="Transferase(Phosphotransferase) domain 1"/>
    <property type="match status" value="1"/>
</dbReference>
<dbReference type="GO" id="GO:0004674">
    <property type="term" value="F:protein serine/threonine kinase activity"/>
    <property type="evidence" value="ECO:0007669"/>
    <property type="project" value="UniProtKB-KW"/>
</dbReference>
<dbReference type="RefSeq" id="WP_197010868.1">
    <property type="nucleotide sequence ID" value="NZ_BAABES010000034.1"/>
</dbReference>
<dbReference type="Pfam" id="PF00069">
    <property type="entry name" value="Pkinase"/>
    <property type="match status" value="1"/>
</dbReference>
<organism evidence="6 7">
    <name type="scientific">Actinomadura viridis</name>
    <dbReference type="NCBI Taxonomy" id="58110"/>
    <lineage>
        <taxon>Bacteria</taxon>
        <taxon>Bacillati</taxon>
        <taxon>Actinomycetota</taxon>
        <taxon>Actinomycetes</taxon>
        <taxon>Streptosporangiales</taxon>
        <taxon>Thermomonosporaceae</taxon>
        <taxon>Actinomadura</taxon>
    </lineage>
</organism>